<dbReference type="HOGENOM" id="CLU_000445_43_6_12"/>
<keyword evidence="2" id="KW-1133">Transmembrane helix</keyword>
<name>F8EZ10_GRAC1</name>
<gene>
    <name evidence="5" type="ordered locus">Spica_1094</name>
</gene>
<dbReference type="SUPFAM" id="SSF55781">
    <property type="entry name" value="GAF domain-like"/>
    <property type="match status" value="1"/>
</dbReference>
<dbReference type="SMART" id="SM00065">
    <property type="entry name" value="GAF"/>
    <property type="match status" value="1"/>
</dbReference>
<dbReference type="InterPro" id="IPR052016">
    <property type="entry name" value="Bact_Sigma-Reg"/>
</dbReference>
<reference evidence="6" key="1">
    <citation type="journal article" date="2013" name="Stand. Genomic Sci.">
        <title>Genome sequence of the thermophilic fresh-water bacterium Spirochaeta caldaria type strain (H1(T)), reclassification of Spirochaeta caldaria, Spirochaeta stenostrepta, and Spirochaeta zuelzerae in the genus Treponema as Treponema caldaria comb. nov., Treponema stenostrepta comb. nov., and Treponema zuelzerae comb. nov., and emendation of the genus Treponema.</title>
        <authorList>
            <person name="Abt B."/>
            <person name="Goker M."/>
            <person name="Scheuner C."/>
            <person name="Han C."/>
            <person name="Lu M."/>
            <person name="Misra M."/>
            <person name="Lapidus A."/>
            <person name="Nolan M."/>
            <person name="Lucas S."/>
            <person name="Hammon N."/>
            <person name="Deshpande S."/>
            <person name="Cheng J.F."/>
            <person name="Tapia R."/>
            <person name="Goodwin L.A."/>
            <person name="Pitluck S."/>
            <person name="Liolios K."/>
            <person name="Pagani I."/>
            <person name="Ivanova N."/>
            <person name="Mavromatis K."/>
            <person name="Mikhailova N."/>
            <person name="Huntemann M."/>
            <person name="Pati A."/>
            <person name="Chen A."/>
            <person name="Palaniappan K."/>
            <person name="Land M."/>
            <person name="Hauser L."/>
            <person name="Jeffries C.D."/>
            <person name="Rohde M."/>
            <person name="Spring S."/>
            <person name="Gronow S."/>
            <person name="Detter J.C."/>
            <person name="Bristow J."/>
            <person name="Eisen J.A."/>
            <person name="Markowitz V."/>
            <person name="Hugenholtz P."/>
            <person name="Kyrpides N.C."/>
            <person name="Woyke T."/>
            <person name="Klenk H.P."/>
        </authorList>
    </citation>
    <scope>NUCLEOTIDE SEQUENCE</scope>
    <source>
        <strain evidence="6">ATCC 51460 / DSM 7334 / H1</strain>
    </source>
</reference>
<keyword evidence="1" id="KW-0378">Hydrolase</keyword>
<feature type="transmembrane region" description="Helical" evidence="2">
    <location>
        <begin position="6"/>
        <end position="27"/>
    </location>
</feature>
<dbReference type="InterPro" id="IPR029016">
    <property type="entry name" value="GAF-like_dom_sf"/>
</dbReference>
<keyword evidence="2" id="KW-0472">Membrane</keyword>
<dbReference type="STRING" id="744872.Spica_1094"/>
<feature type="transmembrane region" description="Helical" evidence="2">
    <location>
        <begin position="89"/>
        <end position="110"/>
    </location>
</feature>
<keyword evidence="2" id="KW-0812">Transmembrane</keyword>
<sequence length="639" mass="71143">MLSELLQHILTTAFLTKLFLEISLILLLQYIAHLDTDNIISWAWWGVFFLIVKDTLGTLVGSEAFFYISNIATPAFILLIFLGNSYPRLGLLFGIITITSALILGIVSFITELPSFITPVVAILSAIVSLYLIKTKTEQNQKINHFYTIRSFILVIILLLPSTSFLLGTYAAPVLHHLLIPLQYLGFIWLLLQYSKQEVELLIQDRDGLSDNVDTLYNFVLNSSDSLRSGGDLPKLMHFVAKTIAEGTASDGVMTFLVDDFEDQVTAYAVYGVVPPIMEVPESIPRTEEGFRDWLTHLKIPLGQGLIGEIAKTGKAQFITEPQHDNRIVIHPSFPIGCLIGVPFLIEERIIGVAILTRKKSSPLFTDKEFDKASLLAGFASVIINTIYSFQDVSERSDIDTVAGIAEDIQKALRPKKLPKLPNFAFGMFSESAWGVYSDYYDVIPISKDRLYIVIGDVAGKGIQASLIMVMIRAILHLITNTNRSTDTILSWINRGITGKIDIDHFATLQIICINPQTGLCEFANAGHRPLLIWRDNLGLVDAIDAESVPIGVEKNTTFKSTTFTITPNDVLLFYTDGVIEAINNKGKQYGIKSLTTLLHKFHDLTAAEIAQKIKDDVKTFMVDMKQHDDQTVLVVKAK</sequence>
<evidence type="ECO:0000313" key="6">
    <source>
        <dbReference type="Proteomes" id="UP000000503"/>
    </source>
</evidence>
<dbReference type="Pfam" id="PF07228">
    <property type="entry name" value="SpoIIE"/>
    <property type="match status" value="1"/>
</dbReference>
<evidence type="ECO:0000313" key="5">
    <source>
        <dbReference type="EMBL" id="AEJ19241.1"/>
    </source>
</evidence>
<dbReference type="KEGG" id="scd:Spica_1094"/>
<evidence type="ECO:0000259" key="4">
    <source>
        <dbReference type="SMART" id="SM00331"/>
    </source>
</evidence>
<dbReference type="InterPro" id="IPR003018">
    <property type="entry name" value="GAF"/>
</dbReference>
<proteinExistence type="predicted"/>
<feature type="transmembrane region" description="Helical" evidence="2">
    <location>
        <begin position="145"/>
        <end position="168"/>
    </location>
</feature>
<dbReference type="Gene3D" id="3.60.40.10">
    <property type="entry name" value="PPM-type phosphatase domain"/>
    <property type="match status" value="1"/>
</dbReference>
<keyword evidence="6" id="KW-1185">Reference proteome</keyword>
<dbReference type="GO" id="GO:0016791">
    <property type="term" value="F:phosphatase activity"/>
    <property type="evidence" value="ECO:0007669"/>
    <property type="project" value="TreeGrafter"/>
</dbReference>
<dbReference type="eggNOG" id="COG2208">
    <property type="taxonomic scope" value="Bacteria"/>
</dbReference>
<feature type="domain" description="GAF" evidence="3">
    <location>
        <begin position="232"/>
        <end position="394"/>
    </location>
</feature>
<dbReference type="SMART" id="SM00331">
    <property type="entry name" value="PP2C_SIG"/>
    <property type="match status" value="1"/>
</dbReference>
<dbReference type="PANTHER" id="PTHR43156">
    <property type="entry name" value="STAGE II SPORULATION PROTEIN E-RELATED"/>
    <property type="match status" value="1"/>
</dbReference>
<dbReference type="Proteomes" id="UP000000503">
    <property type="component" value="Chromosome"/>
</dbReference>
<dbReference type="Gene3D" id="3.30.450.40">
    <property type="match status" value="1"/>
</dbReference>
<dbReference type="Pfam" id="PF13185">
    <property type="entry name" value="GAF_2"/>
    <property type="match status" value="1"/>
</dbReference>
<feature type="domain" description="PPM-type phosphatase" evidence="4">
    <location>
        <begin position="421"/>
        <end position="638"/>
    </location>
</feature>
<dbReference type="OrthoDB" id="9773346at2"/>
<dbReference type="PANTHER" id="PTHR43156:SF2">
    <property type="entry name" value="STAGE II SPORULATION PROTEIN E"/>
    <property type="match status" value="1"/>
</dbReference>
<feature type="transmembrane region" description="Helical" evidence="2">
    <location>
        <begin position="64"/>
        <end position="82"/>
    </location>
</feature>
<organism evidence="5 6">
    <name type="scientific">Gracilinema caldarium (strain ATCC 51460 / DSM 7334 / H1)</name>
    <name type="common">Treponema caldarium</name>
    <dbReference type="NCBI Taxonomy" id="744872"/>
    <lineage>
        <taxon>Bacteria</taxon>
        <taxon>Pseudomonadati</taxon>
        <taxon>Spirochaetota</taxon>
        <taxon>Spirochaetia</taxon>
        <taxon>Spirochaetales</taxon>
        <taxon>Breznakiellaceae</taxon>
        <taxon>Gracilinema</taxon>
    </lineage>
</organism>
<dbReference type="AlphaFoldDB" id="F8EZ10"/>
<evidence type="ECO:0000259" key="3">
    <source>
        <dbReference type="SMART" id="SM00065"/>
    </source>
</evidence>
<dbReference type="InterPro" id="IPR036457">
    <property type="entry name" value="PPM-type-like_dom_sf"/>
</dbReference>
<dbReference type="SUPFAM" id="SSF81606">
    <property type="entry name" value="PP2C-like"/>
    <property type="match status" value="1"/>
</dbReference>
<dbReference type="InterPro" id="IPR001932">
    <property type="entry name" value="PPM-type_phosphatase-like_dom"/>
</dbReference>
<evidence type="ECO:0000256" key="2">
    <source>
        <dbReference type="SAM" id="Phobius"/>
    </source>
</evidence>
<feature type="transmembrane region" description="Helical" evidence="2">
    <location>
        <begin position="39"/>
        <end position="58"/>
    </location>
</feature>
<dbReference type="RefSeq" id="WP_013968552.1">
    <property type="nucleotide sequence ID" value="NC_015732.1"/>
</dbReference>
<dbReference type="eggNOG" id="COG2203">
    <property type="taxonomic scope" value="Bacteria"/>
</dbReference>
<protein>
    <submittedName>
        <fullName evidence="5">Protein serine/threonine phosphatase with GAF(S) sensor(S)</fullName>
    </submittedName>
</protein>
<accession>F8EZ10</accession>
<feature type="transmembrane region" description="Helical" evidence="2">
    <location>
        <begin position="116"/>
        <end position="133"/>
    </location>
</feature>
<dbReference type="EMBL" id="CP002868">
    <property type="protein sequence ID" value="AEJ19241.1"/>
    <property type="molecule type" value="Genomic_DNA"/>
</dbReference>
<evidence type="ECO:0000256" key="1">
    <source>
        <dbReference type="ARBA" id="ARBA00022801"/>
    </source>
</evidence>